<dbReference type="Gene3D" id="3.30.70.3490">
    <property type="match status" value="1"/>
</dbReference>
<dbReference type="InterPro" id="IPR000648">
    <property type="entry name" value="Oxysterol-bd"/>
</dbReference>
<evidence type="ECO:0000256" key="1">
    <source>
        <dbReference type="ARBA" id="ARBA00008842"/>
    </source>
</evidence>
<dbReference type="SUPFAM" id="SSF144000">
    <property type="entry name" value="Oxysterol-binding protein-like"/>
    <property type="match status" value="1"/>
</dbReference>
<name>A0A1X0R0H0_RHIZD</name>
<dbReference type="InterPro" id="IPR037239">
    <property type="entry name" value="OSBP_sf"/>
</dbReference>
<dbReference type="GO" id="GO:0016020">
    <property type="term" value="C:membrane"/>
    <property type="evidence" value="ECO:0007669"/>
    <property type="project" value="TreeGrafter"/>
</dbReference>
<dbReference type="GO" id="GO:0008142">
    <property type="term" value="F:oxysterol binding"/>
    <property type="evidence" value="ECO:0007669"/>
    <property type="project" value="TreeGrafter"/>
</dbReference>
<dbReference type="GO" id="GO:0005829">
    <property type="term" value="C:cytosol"/>
    <property type="evidence" value="ECO:0007669"/>
    <property type="project" value="TreeGrafter"/>
</dbReference>
<sequence>MAIGFGSKDKKNSSKALDEEPPSENDVDKLSVKNLEEKSQFREFKEFLKVVISFTGDLSSLTCPAFFLNGLSLLEYGTYWGDHPALFQAVTQAQSPEDRMLSICRWFISTLWGSYASRCTGGKFEKKPYNPILGEQFFCTMGDAKCICEQVCHHPPISAFYLEDEKAGVSLNGHTGQKSKFKGTSIRVEQVGRAVLYLKQYDEQYMLDFPDILIRGVLTGGAFIELGGVCTIVGSNNTKATIEFVPKPWFGGEYNHIKGWIYHDDKVQYQLSGRWSHQSFYSKGKDSKKELLFDAEAEPMAKRVTPPVEEQSEIESHRVWGPVTEALKQKNYKVANKEKTRIEEWQRGIRKEREEKKEVWEPKLFKFEKDDDASNGTDYQKKNHALRTKMDLHHHLDSGAWTYVHSLHTRKQ</sequence>
<gene>
    <name evidence="4" type="ORF">BCV72DRAFT_229540</name>
</gene>
<dbReference type="PANTHER" id="PTHR10972:SF184">
    <property type="entry name" value="OXYSTEROL-BINDING PROTEIN HOMOLOG 4-RELATED"/>
    <property type="match status" value="1"/>
</dbReference>
<dbReference type="Pfam" id="PF01237">
    <property type="entry name" value="Oxysterol_BP"/>
    <property type="match status" value="1"/>
</dbReference>
<dbReference type="PANTHER" id="PTHR10972">
    <property type="entry name" value="OXYSTEROL-BINDING PROTEIN-RELATED"/>
    <property type="match status" value="1"/>
</dbReference>
<dbReference type="Gene3D" id="2.40.160.120">
    <property type="match status" value="1"/>
</dbReference>
<comment type="similarity">
    <text evidence="1 2">Belongs to the OSBP family.</text>
</comment>
<dbReference type="InterPro" id="IPR018494">
    <property type="entry name" value="Oxysterol-bd_CS"/>
</dbReference>
<protein>
    <submittedName>
        <fullName evidence="4">Oxysterol-binding protein</fullName>
    </submittedName>
</protein>
<evidence type="ECO:0000256" key="3">
    <source>
        <dbReference type="SAM" id="MobiDB-lite"/>
    </source>
</evidence>
<organism evidence="4">
    <name type="scientific">Rhizopus microsporus var. microsporus</name>
    <dbReference type="NCBI Taxonomy" id="86635"/>
    <lineage>
        <taxon>Eukaryota</taxon>
        <taxon>Fungi</taxon>
        <taxon>Fungi incertae sedis</taxon>
        <taxon>Mucoromycota</taxon>
        <taxon>Mucoromycotina</taxon>
        <taxon>Mucoromycetes</taxon>
        <taxon>Mucorales</taxon>
        <taxon>Mucorineae</taxon>
        <taxon>Rhizopodaceae</taxon>
        <taxon>Rhizopus</taxon>
    </lineage>
</organism>
<evidence type="ECO:0000313" key="4">
    <source>
        <dbReference type="EMBL" id="ORE05533.1"/>
    </source>
</evidence>
<dbReference type="VEuPathDB" id="FungiDB:BCV72DRAFT_229540"/>
<dbReference type="Proteomes" id="UP000242414">
    <property type="component" value="Unassembled WGS sequence"/>
</dbReference>
<accession>A0A1X0R0H0</accession>
<feature type="compositionally biased region" description="Basic and acidic residues" evidence="3">
    <location>
        <begin position="7"/>
        <end position="18"/>
    </location>
</feature>
<reference evidence="4" key="1">
    <citation type="journal article" date="2016" name="Proc. Natl. Acad. Sci. U.S.A.">
        <title>Lipid metabolic changes in an early divergent fungus govern the establishment of a mutualistic symbiosis with endobacteria.</title>
        <authorList>
            <person name="Lastovetsky O.A."/>
            <person name="Gaspar M.L."/>
            <person name="Mondo S.J."/>
            <person name="LaButti K.M."/>
            <person name="Sandor L."/>
            <person name="Grigoriev I.V."/>
            <person name="Henry S.A."/>
            <person name="Pawlowska T.E."/>
        </authorList>
    </citation>
    <scope>NUCLEOTIDE SEQUENCE [LARGE SCALE GENOMIC DNA]</scope>
    <source>
        <strain evidence="4">ATCC 52814</strain>
    </source>
</reference>
<feature type="region of interest" description="Disordered" evidence="3">
    <location>
        <begin position="1"/>
        <end position="29"/>
    </location>
</feature>
<proteinExistence type="inferred from homology"/>
<evidence type="ECO:0000256" key="2">
    <source>
        <dbReference type="RuleBase" id="RU003844"/>
    </source>
</evidence>
<dbReference type="Gene3D" id="1.10.287.2720">
    <property type="match status" value="1"/>
</dbReference>
<dbReference type="EMBL" id="KV921942">
    <property type="protein sequence ID" value="ORE05533.1"/>
    <property type="molecule type" value="Genomic_DNA"/>
</dbReference>
<dbReference type="OrthoDB" id="14833at2759"/>
<dbReference type="AlphaFoldDB" id="A0A1X0R0H0"/>
<dbReference type="PROSITE" id="PS01013">
    <property type="entry name" value="OSBP"/>
    <property type="match status" value="1"/>
</dbReference>